<sequence length="204" mass="21753">MKPIKSVTFEWTRADTSLVLNGPQVFHSGKVGPYRPVFGSLEMPPGEGKFFYEVITNDVACKLGVCVDDAFPADVDLQQVELGTISATGAPASRPTAASYCLFNCLTCVVEMDNVEVKRLWRSFIPVSGATLGFLVDTDEGTVQLYANGAYQGAIIDAASGFKGRKLRPFAALAGIHPCSVVSGGHRSSISVVPPRVIARKAVQ</sequence>
<accession>G0UWU0</accession>
<evidence type="ECO:0000313" key="1">
    <source>
        <dbReference type="EMBL" id="CCC93857.1"/>
    </source>
</evidence>
<organism evidence="1">
    <name type="scientific">Trypanosoma congolense (strain IL3000)</name>
    <dbReference type="NCBI Taxonomy" id="1068625"/>
    <lineage>
        <taxon>Eukaryota</taxon>
        <taxon>Discoba</taxon>
        <taxon>Euglenozoa</taxon>
        <taxon>Kinetoplastea</taxon>
        <taxon>Metakinetoplastina</taxon>
        <taxon>Trypanosomatida</taxon>
        <taxon>Trypanosomatidae</taxon>
        <taxon>Trypanosoma</taxon>
        <taxon>Nannomonas</taxon>
    </lineage>
</organism>
<proteinExistence type="predicted"/>
<dbReference type="Gene3D" id="2.60.120.920">
    <property type="match status" value="1"/>
</dbReference>
<evidence type="ECO:0008006" key="2">
    <source>
        <dbReference type="Google" id="ProtNLM"/>
    </source>
</evidence>
<reference evidence="1" key="1">
    <citation type="journal article" date="2012" name="Proc. Natl. Acad. Sci. U.S.A.">
        <title>Antigenic diversity is generated by distinct evolutionary mechanisms in African trypanosome species.</title>
        <authorList>
            <person name="Jackson A.P."/>
            <person name="Berry A."/>
            <person name="Aslett M."/>
            <person name="Allison H.C."/>
            <person name="Burton P."/>
            <person name="Vavrova-Anderson J."/>
            <person name="Brown R."/>
            <person name="Browne H."/>
            <person name="Corton N."/>
            <person name="Hauser H."/>
            <person name="Gamble J."/>
            <person name="Gilderthorp R."/>
            <person name="Marcello L."/>
            <person name="McQuillan J."/>
            <person name="Otto T.D."/>
            <person name="Quail M.A."/>
            <person name="Sanders M.J."/>
            <person name="van Tonder A."/>
            <person name="Ginger M.L."/>
            <person name="Field M.C."/>
            <person name="Barry J.D."/>
            <person name="Hertz-Fowler C."/>
            <person name="Berriman M."/>
        </authorList>
    </citation>
    <scope>NUCLEOTIDE SEQUENCE</scope>
    <source>
        <strain evidence="1">IL3000</strain>
    </source>
</reference>
<dbReference type="AlphaFoldDB" id="G0UWU0"/>
<dbReference type="EMBL" id="HE575323">
    <property type="protein sequence ID" value="CCC93857.1"/>
    <property type="molecule type" value="Genomic_DNA"/>
</dbReference>
<dbReference type="VEuPathDB" id="TriTrypDB:TcIL3000_10_6300"/>
<gene>
    <name evidence="1" type="ORF">TCIL3000_10_6300</name>
</gene>
<dbReference type="InterPro" id="IPR013320">
    <property type="entry name" value="ConA-like_dom_sf"/>
</dbReference>
<dbReference type="SUPFAM" id="SSF49899">
    <property type="entry name" value="Concanavalin A-like lectins/glucanases"/>
    <property type="match status" value="1"/>
</dbReference>
<dbReference type="InterPro" id="IPR043136">
    <property type="entry name" value="B30.2/SPRY_sf"/>
</dbReference>
<name>G0UWU0_TRYCI</name>
<protein>
    <recommendedName>
        <fullName evidence="2">B30.2/SPRY domain-containing protein</fullName>
    </recommendedName>
</protein>